<organism evidence="8 9">
    <name type="scientific">Gossypium australe</name>
    <dbReference type="NCBI Taxonomy" id="47621"/>
    <lineage>
        <taxon>Eukaryota</taxon>
        <taxon>Viridiplantae</taxon>
        <taxon>Streptophyta</taxon>
        <taxon>Embryophyta</taxon>
        <taxon>Tracheophyta</taxon>
        <taxon>Spermatophyta</taxon>
        <taxon>Magnoliopsida</taxon>
        <taxon>eudicotyledons</taxon>
        <taxon>Gunneridae</taxon>
        <taxon>Pentapetalae</taxon>
        <taxon>rosids</taxon>
        <taxon>malvids</taxon>
        <taxon>Malvales</taxon>
        <taxon>Malvaceae</taxon>
        <taxon>Malvoideae</taxon>
        <taxon>Gossypium</taxon>
    </lineage>
</organism>
<proteinExistence type="predicted"/>
<dbReference type="PANTHER" id="PTHR23516:SF1">
    <property type="entry name" value="MOLYBDATE-ANION TRANSPORTER"/>
    <property type="match status" value="1"/>
</dbReference>
<keyword evidence="2" id="KW-0813">Transport</keyword>
<comment type="caution">
    <text evidence="8">The sequence shown here is derived from an EMBL/GenBank/DDBJ whole genome shotgun (WGS) entry which is preliminary data.</text>
</comment>
<dbReference type="GO" id="GO:0015098">
    <property type="term" value="F:molybdate ion transmembrane transporter activity"/>
    <property type="evidence" value="ECO:0007669"/>
    <property type="project" value="InterPro"/>
</dbReference>
<sequence>MSSLLLFMSDNPHPATFRTYNQKVHLKVTQMLKARLSRFSSNIYSSSQVLSHTSHALVIGQAAAMELFYFVVFGALGAVVAALELSKTSKDRINTSPAFNSFKNNYLLVYSLMMGN</sequence>
<evidence type="ECO:0000256" key="4">
    <source>
        <dbReference type="ARBA" id="ARBA00022692"/>
    </source>
</evidence>
<keyword evidence="5 7" id="KW-1133">Transmembrane helix</keyword>
<evidence type="ECO:0000313" key="8">
    <source>
        <dbReference type="EMBL" id="KAA3470058.1"/>
    </source>
</evidence>
<keyword evidence="6 7" id="KW-0472">Membrane</keyword>
<dbReference type="OrthoDB" id="263957at2759"/>
<evidence type="ECO:0000256" key="7">
    <source>
        <dbReference type="SAM" id="Phobius"/>
    </source>
</evidence>
<keyword evidence="3" id="KW-1003">Cell membrane</keyword>
<dbReference type="Proteomes" id="UP000325315">
    <property type="component" value="Unassembled WGS sequence"/>
</dbReference>
<dbReference type="EMBL" id="SMMG02000006">
    <property type="protein sequence ID" value="KAA3470058.1"/>
    <property type="molecule type" value="Genomic_DNA"/>
</dbReference>
<accession>A0A5B6VLW6</accession>
<keyword evidence="4 7" id="KW-0812">Transmembrane</keyword>
<dbReference type="Pfam" id="PF05631">
    <property type="entry name" value="MFS_5"/>
    <property type="match status" value="1"/>
</dbReference>
<dbReference type="PANTHER" id="PTHR23516">
    <property type="entry name" value="SAM (S-ADENOSYL METHIONINE) TRANSPORTER"/>
    <property type="match status" value="1"/>
</dbReference>
<comment type="subcellular location">
    <subcellularLocation>
        <location evidence="1">Cell membrane</location>
        <topology evidence="1">Multi-pass membrane protein</topology>
    </subcellularLocation>
</comment>
<protein>
    <submittedName>
        <fullName evidence="8">Molybdate-anion transporter-like</fullName>
    </submittedName>
</protein>
<evidence type="ECO:0000256" key="5">
    <source>
        <dbReference type="ARBA" id="ARBA00022989"/>
    </source>
</evidence>
<evidence type="ECO:0000256" key="1">
    <source>
        <dbReference type="ARBA" id="ARBA00004651"/>
    </source>
</evidence>
<evidence type="ECO:0000256" key="3">
    <source>
        <dbReference type="ARBA" id="ARBA00022475"/>
    </source>
</evidence>
<dbReference type="GO" id="GO:0005886">
    <property type="term" value="C:plasma membrane"/>
    <property type="evidence" value="ECO:0007669"/>
    <property type="project" value="UniProtKB-SubCell"/>
</dbReference>
<feature type="transmembrane region" description="Helical" evidence="7">
    <location>
        <begin position="67"/>
        <end position="85"/>
    </location>
</feature>
<name>A0A5B6VLW6_9ROSI</name>
<keyword evidence="9" id="KW-1185">Reference proteome</keyword>
<evidence type="ECO:0000256" key="2">
    <source>
        <dbReference type="ARBA" id="ARBA00022448"/>
    </source>
</evidence>
<evidence type="ECO:0000313" key="9">
    <source>
        <dbReference type="Proteomes" id="UP000325315"/>
    </source>
</evidence>
<evidence type="ECO:0000256" key="6">
    <source>
        <dbReference type="ARBA" id="ARBA00023136"/>
    </source>
</evidence>
<dbReference type="AlphaFoldDB" id="A0A5B6VLW6"/>
<reference evidence="9" key="1">
    <citation type="journal article" date="2019" name="Plant Biotechnol. J.">
        <title>Genome sequencing of the Australian wild diploid species Gossypium australe highlights disease resistance and delayed gland morphogenesis.</title>
        <authorList>
            <person name="Cai Y."/>
            <person name="Cai X."/>
            <person name="Wang Q."/>
            <person name="Wang P."/>
            <person name="Zhang Y."/>
            <person name="Cai C."/>
            <person name="Xu Y."/>
            <person name="Wang K."/>
            <person name="Zhou Z."/>
            <person name="Wang C."/>
            <person name="Geng S."/>
            <person name="Li B."/>
            <person name="Dong Q."/>
            <person name="Hou Y."/>
            <person name="Wang H."/>
            <person name="Ai P."/>
            <person name="Liu Z."/>
            <person name="Yi F."/>
            <person name="Sun M."/>
            <person name="An G."/>
            <person name="Cheng J."/>
            <person name="Zhang Y."/>
            <person name="Shi Q."/>
            <person name="Xie Y."/>
            <person name="Shi X."/>
            <person name="Chang Y."/>
            <person name="Huang F."/>
            <person name="Chen Y."/>
            <person name="Hong S."/>
            <person name="Mi L."/>
            <person name="Sun Q."/>
            <person name="Zhang L."/>
            <person name="Zhou B."/>
            <person name="Peng R."/>
            <person name="Zhang X."/>
            <person name="Liu F."/>
        </authorList>
    </citation>
    <scope>NUCLEOTIDE SEQUENCE [LARGE SCALE GENOMIC DNA]</scope>
    <source>
        <strain evidence="9">cv. PA1801</strain>
    </source>
</reference>
<gene>
    <name evidence="8" type="ORF">EPI10_015797</name>
</gene>
<dbReference type="InterPro" id="IPR008509">
    <property type="entry name" value="MOT2/MFSD5"/>
</dbReference>